<feature type="region of interest" description="Disordered" evidence="2">
    <location>
        <begin position="221"/>
        <end position="251"/>
    </location>
</feature>
<dbReference type="PROSITE" id="PS50088">
    <property type="entry name" value="ANK_REPEAT"/>
    <property type="match status" value="2"/>
</dbReference>
<sequence length="474" mass="52275">MSTEKYSVYSLGYVLNGFDRNSVLSSLQEKFKISANAADNLLSNRVVKLKASLSLPEAVRYCEALAQMGVAVKNEIDLIIEESGFIFDSDVKNDNDVKKAHEDPWQKDDTSVDNEPKLNEFSSIFDIIQRGSVKTFVSVVQENPVLVHTKDDSGRSLLLFAAMCDKPEMVDFLLQNGANINDKDSSGAGLEVYAGASIRKVLAKYGASSAGNFCNTNGQMGGLEDSSSTTDQDFNGQAPEQDEIIDDSKTTGSSQSQIFRLIEQGLLNEVVEHVSKSPQSVFLRDSANRTPLLFALIHDNVEIVDFLMRSKSDVNAVDFKGRGFAELARGEKIKSMLEKHRAQRRASGCGELFAWLAIPTLVLIVAAAIFSSTESHNAEAFIKKRLKSPDSFKSVSSETVWEGKNEKGNKAAIVRVVFDANNSFGAALRGCYFVAIYKENGDWWSSNTNGLSECDWRIATSKEDIEIIRKLNFE</sequence>
<dbReference type="PANTHER" id="PTHR24118:SF99">
    <property type="entry name" value="POTE ANKYRIN DOMAIN FAMILY MEMBER 3C-RELATED"/>
    <property type="match status" value="1"/>
</dbReference>
<evidence type="ECO:0000313" key="4">
    <source>
        <dbReference type="Proteomes" id="UP000604481"/>
    </source>
</evidence>
<evidence type="ECO:0000313" key="3">
    <source>
        <dbReference type="EMBL" id="MBE9611036.1"/>
    </source>
</evidence>
<dbReference type="SMART" id="SM00248">
    <property type="entry name" value="ANK"/>
    <property type="match status" value="2"/>
</dbReference>
<reference evidence="3 4" key="1">
    <citation type="submission" date="2020-10" db="EMBL/GenBank/DDBJ databases">
        <title>The genome sequence of Chitinilyticum litopenaei 4Y14.</title>
        <authorList>
            <person name="Liu Y."/>
        </authorList>
    </citation>
    <scope>NUCLEOTIDE SEQUENCE [LARGE SCALE GENOMIC DNA]</scope>
    <source>
        <strain evidence="3 4">4Y14</strain>
    </source>
</reference>
<dbReference type="PANTHER" id="PTHR24118">
    <property type="entry name" value="POTE ANKYRIN DOMAIN"/>
    <property type="match status" value="1"/>
</dbReference>
<feature type="compositionally biased region" description="Polar residues" evidence="2">
    <location>
        <begin position="225"/>
        <end position="235"/>
    </location>
</feature>
<dbReference type="RefSeq" id="WP_194117553.1">
    <property type="nucleotide sequence ID" value="NZ_JADFUA010000020.1"/>
</dbReference>
<evidence type="ECO:0000256" key="2">
    <source>
        <dbReference type="SAM" id="MobiDB-lite"/>
    </source>
</evidence>
<dbReference type="Proteomes" id="UP000604481">
    <property type="component" value="Unassembled WGS sequence"/>
</dbReference>
<evidence type="ECO:0000256" key="1">
    <source>
        <dbReference type="PROSITE-ProRule" id="PRU00023"/>
    </source>
</evidence>
<dbReference type="Gene3D" id="1.25.40.20">
    <property type="entry name" value="Ankyrin repeat-containing domain"/>
    <property type="match status" value="2"/>
</dbReference>
<comment type="caution">
    <text evidence="3">The sequence shown here is derived from an EMBL/GenBank/DDBJ whole genome shotgun (WGS) entry which is preliminary data.</text>
</comment>
<dbReference type="Pfam" id="PF00023">
    <property type="entry name" value="Ank"/>
    <property type="match status" value="2"/>
</dbReference>
<dbReference type="PROSITE" id="PS50297">
    <property type="entry name" value="ANK_REP_REGION"/>
    <property type="match status" value="2"/>
</dbReference>
<protein>
    <submittedName>
        <fullName evidence="3">Ankyrin repeat domain-containing protein</fullName>
    </submittedName>
</protein>
<dbReference type="EMBL" id="JADFUA010000020">
    <property type="protein sequence ID" value="MBE9611036.1"/>
    <property type="molecule type" value="Genomic_DNA"/>
</dbReference>
<dbReference type="InterPro" id="IPR002110">
    <property type="entry name" value="Ankyrin_rpt"/>
</dbReference>
<gene>
    <name evidence="3" type="ORF">INR99_17090</name>
</gene>
<proteinExistence type="predicted"/>
<dbReference type="SUPFAM" id="SSF48403">
    <property type="entry name" value="Ankyrin repeat"/>
    <property type="match status" value="1"/>
</dbReference>
<dbReference type="InterPro" id="IPR036770">
    <property type="entry name" value="Ankyrin_rpt-contain_sf"/>
</dbReference>
<keyword evidence="4" id="KW-1185">Reference proteome</keyword>
<name>A0A8J7K2V3_9NEIS</name>
<dbReference type="AlphaFoldDB" id="A0A8J7K2V3"/>
<feature type="repeat" description="ANK" evidence="1">
    <location>
        <begin position="287"/>
        <end position="319"/>
    </location>
</feature>
<organism evidence="3 4">
    <name type="scientific">Chitinilyticum piscinae</name>
    <dbReference type="NCBI Taxonomy" id="2866724"/>
    <lineage>
        <taxon>Bacteria</taxon>
        <taxon>Pseudomonadati</taxon>
        <taxon>Pseudomonadota</taxon>
        <taxon>Betaproteobacteria</taxon>
        <taxon>Neisseriales</taxon>
        <taxon>Chitinibacteraceae</taxon>
        <taxon>Chitinilyticum</taxon>
    </lineage>
</organism>
<keyword evidence="1" id="KW-0040">ANK repeat</keyword>
<feature type="repeat" description="ANK" evidence="1">
    <location>
        <begin position="153"/>
        <end position="185"/>
    </location>
</feature>
<accession>A0A8J7K2V3</accession>